<dbReference type="Pfam" id="PF00246">
    <property type="entry name" value="Peptidase_M14"/>
    <property type="match status" value="1"/>
</dbReference>
<dbReference type="Proteomes" id="UP001230005">
    <property type="component" value="Unassembled WGS sequence"/>
</dbReference>
<protein>
    <submittedName>
        <fullName evidence="10">G-D-glutamyl-meso-diaminopimelate peptidase</fullName>
        <ecNumber evidence="10">3.4.19.11</ecNumber>
    </submittedName>
</protein>
<dbReference type="RefSeq" id="WP_307331790.1">
    <property type="nucleotide sequence ID" value="NZ_JAUSUG010000032.1"/>
</dbReference>
<dbReference type="InterPro" id="IPR018392">
    <property type="entry name" value="LysM"/>
</dbReference>
<feature type="domain" description="LysM" evidence="8">
    <location>
        <begin position="2"/>
        <end position="48"/>
    </location>
</feature>
<evidence type="ECO:0000313" key="11">
    <source>
        <dbReference type="Proteomes" id="UP001230005"/>
    </source>
</evidence>
<dbReference type="PANTHER" id="PTHR11705:SF143">
    <property type="entry name" value="SLL0236 PROTEIN"/>
    <property type="match status" value="1"/>
</dbReference>
<dbReference type="InterPro" id="IPR036779">
    <property type="entry name" value="LysM_dom_sf"/>
</dbReference>
<name>A0ABU0A3U3_9BACI</name>
<gene>
    <name evidence="10" type="ORF">J2S74_005144</name>
</gene>
<dbReference type="Gene3D" id="3.10.350.10">
    <property type="entry name" value="LysM domain"/>
    <property type="match status" value="1"/>
</dbReference>
<evidence type="ECO:0000256" key="5">
    <source>
        <dbReference type="ARBA" id="ARBA00022833"/>
    </source>
</evidence>
<dbReference type="PROSITE" id="PS51782">
    <property type="entry name" value="LYSM"/>
    <property type="match status" value="1"/>
</dbReference>
<dbReference type="Gene3D" id="3.40.630.10">
    <property type="entry name" value="Zn peptidases"/>
    <property type="match status" value="1"/>
</dbReference>
<dbReference type="SMART" id="SM00257">
    <property type="entry name" value="LysM"/>
    <property type="match status" value="1"/>
</dbReference>
<dbReference type="InterPro" id="IPR034274">
    <property type="entry name" value="ENP1_M14_CPD"/>
</dbReference>
<keyword evidence="6" id="KW-0482">Metalloprotease</keyword>
<organism evidence="10 11">
    <name type="scientific">Evansella vedderi</name>
    <dbReference type="NCBI Taxonomy" id="38282"/>
    <lineage>
        <taxon>Bacteria</taxon>
        <taxon>Bacillati</taxon>
        <taxon>Bacillota</taxon>
        <taxon>Bacilli</taxon>
        <taxon>Bacillales</taxon>
        <taxon>Bacillaceae</taxon>
        <taxon>Evansella</taxon>
    </lineage>
</organism>
<proteinExistence type="inferred from homology"/>
<comment type="caution">
    <text evidence="10">The sequence shown here is derived from an EMBL/GenBank/DDBJ whole genome shotgun (WGS) entry which is preliminary data.</text>
</comment>
<dbReference type="PROSITE" id="PS52035">
    <property type="entry name" value="PEPTIDASE_M14"/>
    <property type="match status" value="1"/>
</dbReference>
<dbReference type="GO" id="GO:0016787">
    <property type="term" value="F:hydrolase activity"/>
    <property type="evidence" value="ECO:0007669"/>
    <property type="project" value="UniProtKB-KW"/>
</dbReference>
<evidence type="ECO:0000256" key="2">
    <source>
        <dbReference type="ARBA" id="ARBA00005988"/>
    </source>
</evidence>
<dbReference type="PANTHER" id="PTHR11705">
    <property type="entry name" value="PROTEASE FAMILY M14 CARBOXYPEPTIDASE A,B"/>
    <property type="match status" value="1"/>
</dbReference>
<evidence type="ECO:0000256" key="7">
    <source>
        <dbReference type="PROSITE-ProRule" id="PRU01379"/>
    </source>
</evidence>
<dbReference type="CDD" id="cd00118">
    <property type="entry name" value="LysM"/>
    <property type="match status" value="1"/>
</dbReference>
<comment type="cofactor">
    <cofactor evidence="1">
        <name>Zn(2+)</name>
        <dbReference type="ChEBI" id="CHEBI:29105"/>
    </cofactor>
</comment>
<dbReference type="SUPFAM" id="SSF53187">
    <property type="entry name" value="Zn-dependent exopeptidases"/>
    <property type="match status" value="1"/>
</dbReference>
<evidence type="ECO:0000256" key="6">
    <source>
        <dbReference type="ARBA" id="ARBA00023049"/>
    </source>
</evidence>
<dbReference type="SMART" id="SM00631">
    <property type="entry name" value="Zn_pept"/>
    <property type="match status" value="1"/>
</dbReference>
<dbReference type="InterPro" id="IPR000834">
    <property type="entry name" value="Peptidase_M14"/>
</dbReference>
<feature type="active site" description="Proton donor/acceptor" evidence="7">
    <location>
        <position position="327"/>
    </location>
</feature>
<sequence length="357" mass="41268">MKRYIVKEEDTLHKVAWEHNIYVKDILDVNPQIMNEQSYIIPGEKLLVPAKNVGEKREERLGECLKEFSHKDVEAYIKKWSNKKSKLPLQVSVIGYSVLEKPLYLLKVGRGNKKIFYSGGWHANEWMTSKFLCEWVNYLLEESNDQKKLFYGVDLSELFDDITLYVVPMVNPDGITLVQQGNYPGHPYYDLINYTNKGASTFDHWSANVRGVDLNHQWPAGWKKEADESPREPWPRHYSGTAPLTEPEARAVYTLTKETHFAYVLAFHSQGQMIYWGYRGMEPRISEEMVERLSLKSSYVPIRTADSDAGYKDWFIQETGRPGFTIEVGVGTNPLPFRAYGEIWSNNVLLALEGLRL</sequence>
<accession>A0ABU0A3U3</accession>
<dbReference type="EC" id="3.4.19.11" evidence="10"/>
<keyword evidence="11" id="KW-1185">Reference proteome</keyword>
<evidence type="ECO:0000313" key="10">
    <source>
        <dbReference type="EMBL" id="MDQ0257682.1"/>
    </source>
</evidence>
<evidence type="ECO:0000259" key="8">
    <source>
        <dbReference type="PROSITE" id="PS51782"/>
    </source>
</evidence>
<feature type="domain" description="Peptidase M14" evidence="9">
    <location>
        <begin position="66"/>
        <end position="355"/>
    </location>
</feature>
<evidence type="ECO:0000259" key="9">
    <source>
        <dbReference type="PROSITE" id="PS52035"/>
    </source>
</evidence>
<keyword evidence="5" id="KW-0862">Zinc</keyword>
<dbReference type="CDD" id="cd06229">
    <property type="entry name" value="M14_Endopeptidase_I"/>
    <property type="match status" value="1"/>
</dbReference>
<dbReference type="SUPFAM" id="SSF54106">
    <property type="entry name" value="LysM domain"/>
    <property type="match status" value="1"/>
</dbReference>
<dbReference type="PRINTS" id="PR00765">
    <property type="entry name" value="CRBOXYPTASEA"/>
</dbReference>
<evidence type="ECO:0000256" key="1">
    <source>
        <dbReference type="ARBA" id="ARBA00001947"/>
    </source>
</evidence>
<dbReference type="EMBL" id="JAUSUG010000032">
    <property type="protein sequence ID" value="MDQ0257682.1"/>
    <property type="molecule type" value="Genomic_DNA"/>
</dbReference>
<comment type="similarity">
    <text evidence="2 7">Belongs to the peptidase M14 family.</text>
</comment>
<reference evidence="10 11" key="1">
    <citation type="submission" date="2023-07" db="EMBL/GenBank/DDBJ databases">
        <title>Genomic Encyclopedia of Type Strains, Phase IV (KMG-IV): sequencing the most valuable type-strain genomes for metagenomic binning, comparative biology and taxonomic classification.</title>
        <authorList>
            <person name="Goeker M."/>
        </authorList>
    </citation>
    <scope>NUCLEOTIDE SEQUENCE [LARGE SCALE GENOMIC DNA]</scope>
    <source>
        <strain evidence="10 11">DSM 9768</strain>
    </source>
</reference>
<keyword evidence="3" id="KW-0645">Protease</keyword>
<keyword evidence="4 10" id="KW-0378">Hydrolase</keyword>
<dbReference type="Pfam" id="PF01476">
    <property type="entry name" value="LysM"/>
    <property type="match status" value="1"/>
</dbReference>
<evidence type="ECO:0000256" key="3">
    <source>
        <dbReference type="ARBA" id="ARBA00022670"/>
    </source>
</evidence>
<evidence type="ECO:0000256" key="4">
    <source>
        <dbReference type="ARBA" id="ARBA00022801"/>
    </source>
</evidence>